<reference evidence="1 2" key="1">
    <citation type="submission" date="2019-08" db="EMBL/GenBank/DDBJ databases">
        <title>Draft genome sequences of two oriental melons (Cucumis melo L. var makuwa).</title>
        <authorList>
            <person name="Kwon S.-Y."/>
        </authorList>
    </citation>
    <scope>NUCLEOTIDE SEQUENCE [LARGE SCALE GENOMIC DNA]</scope>
    <source>
        <strain evidence="2">cv. Chang Bougi</strain>
        <tissue evidence="1">Leaf</tissue>
    </source>
</reference>
<sequence>MAVCGIGGGDFPPHLGLHMAAKLVEFCGCALVVGASRDEKDVTLIKALLTARDILLEEFQNLSKAIDQTVDFTDFISGMDDTKYVDVLIPSKRDNVKGEAAGQGNPQNGLEVRPFLHIVTTTPDLHLKFGCEVNIYLRSIGALSQVARSSRSLRTISFWKGWKMEEEKSCTRSNGRSLEEEINYLGTGFKKLGIQGLVAK</sequence>
<comment type="caution">
    <text evidence="1">The sequence shown here is derived from an EMBL/GenBank/DDBJ whole genome shotgun (WGS) entry which is preliminary data.</text>
</comment>
<evidence type="ECO:0000313" key="2">
    <source>
        <dbReference type="Proteomes" id="UP000321947"/>
    </source>
</evidence>
<name>A0A5D3CJH4_CUCMM</name>
<evidence type="ECO:0000313" key="1">
    <source>
        <dbReference type="EMBL" id="TYK11338.1"/>
    </source>
</evidence>
<proteinExistence type="predicted"/>
<dbReference type="AlphaFoldDB" id="A0A5D3CJH4"/>
<dbReference type="Proteomes" id="UP000321947">
    <property type="component" value="Unassembled WGS sequence"/>
</dbReference>
<accession>A0A5D3CJH4</accession>
<protein>
    <submittedName>
        <fullName evidence="1">Protein FAM135B-like isoform X2</fullName>
    </submittedName>
</protein>
<gene>
    <name evidence="1" type="ORF">E5676_scaffold807G00120</name>
</gene>
<organism evidence="1 2">
    <name type="scientific">Cucumis melo var. makuwa</name>
    <name type="common">Oriental melon</name>
    <dbReference type="NCBI Taxonomy" id="1194695"/>
    <lineage>
        <taxon>Eukaryota</taxon>
        <taxon>Viridiplantae</taxon>
        <taxon>Streptophyta</taxon>
        <taxon>Embryophyta</taxon>
        <taxon>Tracheophyta</taxon>
        <taxon>Spermatophyta</taxon>
        <taxon>Magnoliopsida</taxon>
        <taxon>eudicotyledons</taxon>
        <taxon>Gunneridae</taxon>
        <taxon>Pentapetalae</taxon>
        <taxon>rosids</taxon>
        <taxon>fabids</taxon>
        <taxon>Cucurbitales</taxon>
        <taxon>Cucurbitaceae</taxon>
        <taxon>Benincaseae</taxon>
        <taxon>Cucumis</taxon>
    </lineage>
</organism>
<dbReference type="EMBL" id="SSTD01010832">
    <property type="protein sequence ID" value="TYK11338.1"/>
    <property type="molecule type" value="Genomic_DNA"/>
</dbReference>